<sequence length="157" mass="17027">MAGTFEARGKPLQWKKRPKVSVFQEPKKKAALPRADVSLLMSGTLVLNQKAHDALGPFLQEFGQFLELDVGGSTEYFYNVTNLVDCIDPDRSEKRSTGVILKEVFRDDATPSAAAIFKDPRTVGTRMYANDAAKQKLDGLVIAAGLSGVELVALGSP</sequence>
<comment type="caution">
    <text evidence="1">The sequence shown here is derived from an EMBL/GenBank/DDBJ whole genome shotgun (WGS) entry which is preliminary data.</text>
</comment>
<reference evidence="1 2" key="1">
    <citation type="submission" date="2017-08" db="EMBL/GenBank/DDBJ databases">
        <title>Infants hospitalized years apart are colonized by the same room-sourced microbial strains.</title>
        <authorList>
            <person name="Brooks B."/>
            <person name="Olm M.R."/>
            <person name="Firek B.A."/>
            <person name="Baker R."/>
            <person name="Thomas B.C."/>
            <person name="Morowitz M.J."/>
            <person name="Banfield J.F."/>
        </authorList>
    </citation>
    <scope>NUCLEOTIDE SEQUENCE [LARGE SCALE GENOMIC DNA]</scope>
    <source>
        <strain evidence="1">S2_012_000_R2_81</strain>
    </source>
</reference>
<dbReference type="EMBL" id="QFOD01000019">
    <property type="protein sequence ID" value="PZP29080.1"/>
    <property type="molecule type" value="Genomic_DNA"/>
</dbReference>
<dbReference type="AlphaFoldDB" id="A0A2W5DKW6"/>
<proteinExistence type="predicted"/>
<organism evidence="1 2">
    <name type="scientific">Roseateles depolymerans</name>
    <dbReference type="NCBI Taxonomy" id="76731"/>
    <lineage>
        <taxon>Bacteria</taxon>
        <taxon>Pseudomonadati</taxon>
        <taxon>Pseudomonadota</taxon>
        <taxon>Betaproteobacteria</taxon>
        <taxon>Burkholderiales</taxon>
        <taxon>Sphaerotilaceae</taxon>
        <taxon>Roseateles</taxon>
    </lineage>
</organism>
<dbReference type="Proteomes" id="UP000249633">
    <property type="component" value="Unassembled WGS sequence"/>
</dbReference>
<gene>
    <name evidence="1" type="ORF">DI603_17855</name>
</gene>
<accession>A0A2W5DKW6</accession>
<evidence type="ECO:0000313" key="1">
    <source>
        <dbReference type="EMBL" id="PZP29080.1"/>
    </source>
</evidence>
<name>A0A2W5DKW6_9BURK</name>
<protein>
    <submittedName>
        <fullName evidence="1">Uncharacterized protein</fullName>
    </submittedName>
</protein>
<evidence type="ECO:0000313" key="2">
    <source>
        <dbReference type="Proteomes" id="UP000249633"/>
    </source>
</evidence>